<reference evidence="1 2" key="1">
    <citation type="journal article" date="2015" name="Parasit. Vectors">
        <title>Draft genome of the scabies mite.</title>
        <authorList>
            <person name="Rider S.D.Jr."/>
            <person name="Morgan M.S."/>
            <person name="Arlian L.G."/>
        </authorList>
    </citation>
    <scope>NUCLEOTIDE SEQUENCE [LARGE SCALE GENOMIC DNA]</scope>
    <source>
        <strain evidence="1">Arlian Lab</strain>
    </source>
</reference>
<accession>A0A132AJS5</accession>
<dbReference type="OrthoDB" id="6513042at2759"/>
<gene>
    <name evidence="1" type="ORF">QR98_0098380</name>
</gene>
<dbReference type="AlphaFoldDB" id="A0A132AJS5"/>
<dbReference type="EMBL" id="JXLN01016809">
    <property type="protein sequence ID" value="KPM11268.1"/>
    <property type="molecule type" value="Genomic_DNA"/>
</dbReference>
<comment type="caution">
    <text evidence="1">The sequence shown here is derived from an EMBL/GenBank/DDBJ whole genome shotgun (WGS) entry which is preliminary data.</text>
</comment>
<dbReference type="VEuPathDB" id="VectorBase:SSCA006355"/>
<protein>
    <submittedName>
        <fullName evidence="1">Uncharacterized protein</fullName>
    </submittedName>
</protein>
<evidence type="ECO:0000313" key="2">
    <source>
        <dbReference type="Proteomes" id="UP000616769"/>
    </source>
</evidence>
<organism evidence="1 2">
    <name type="scientific">Sarcoptes scabiei</name>
    <name type="common">Itch mite</name>
    <name type="synonym">Acarus scabiei</name>
    <dbReference type="NCBI Taxonomy" id="52283"/>
    <lineage>
        <taxon>Eukaryota</taxon>
        <taxon>Metazoa</taxon>
        <taxon>Ecdysozoa</taxon>
        <taxon>Arthropoda</taxon>
        <taxon>Chelicerata</taxon>
        <taxon>Arachnida</taxon>
        <taxon>Acari</taxon>
        <taxon>Acariformes</taxon>
        <taxon>Sarcoptiformes</taxon>
        <taxon>Astigmata</taxon>
        <taxon>Psoroptidia</taxon>
        <taxon>Sarcoptoidea</taxon>
        <taxon>Sarcoptidae</taxon>
        <taxon>Sarcoptinae</taxon>
        <taxon>Sarcoptes</taxon>
    </lineage>
</organism>
<evidence type="ECO:0000313" key="1">
    <source>
        <dbReference type="EMBL" id="KPM11268.1"/>
    </source>
</evidence>
<dbReference type="Proteomes" id="UP000616769">
    <property type="component" value="Unassembled WGS sequence"/>
</dbReference>
<proteinExistence type="predicted"/>
<name>A0A132AJS5_SARSC</name>
<sequence length="95" mass="10930">MECLNSNPKLKLYTKGPNVNQELSTASKTIGLSRPIISDRNETNLIELIINIIQIRSQITKSYSVLLEVDKEKAQAIEFLDHLKIYQVYLRINLK</sequence>